<protein>
    <submittedName>
        <fullName evidence="2">A-kinase anchor protein 14</fullName>
    </submittedName>
</protein>
<dbReference type="Proteomes" id="UP000694863">
    <property type="component" value="Unplaced"/>
</dbReference>
<accession>A0AC55DS13</accession>
<reference evidence="2" key="1">
    <citation type="submission" date="2025-08" db="UniProtKB">
        <authorList>
            <consortium name="RefSeq"/>
        </authorList>
    </citation>
    <scope>IDENTIFICATION</scope>
</reference>
<keyword evidence="1" id="KW-1185">Reference proteome</keyword>
<sequence length="187" mass="22347">MEKRKHLRPKKRVKLLCKPETILNIEDYRKIINLARSIAQTVILKAIQYVKATRFTVKNIQWIQHGEFTVEGGQLSIEKYISTWEFKEQWVHYTEFVERRDYANSHYYKYCVRWSIATARLPIPRLTAAMYFTLRFTKGKPAHAPVEVSYHFEDQTLIHRPGTIRFREVWLKNIIETKHDLLGSIPK</sequence>
<proteinExistence type="predicted"/>
<organism evidence="1 2">
    <name type="scientific">Echinops telfairi</name>
    <name type="common">Lesser hedgehog tenrec</name>
    <dbReference type="NCBI Taxonomy" id="9371"/>
    <lineage>
        <taxon>Eukaryota</taxon>
        <taxon>Metazoa</taxon>
        <taxon>Chordata</taxon>
        <taxon>Craniata</taxon>
        <taxon>Vertebrata</taxon>
        <taxon>Euteleostomi</taxon>
        <taxon>Mammalia</taxon>
        <taxon>Eutheria</taxon>
        <taxon>Afrotheria</taxon>
        <taxon>Tenrecidae</taxon>
        <taxon>Tenrecinae</taxon>
        <taxon>Echinops</taxon>
    </lineage>
</organism>
<evidence type="ECO:0000313" key="1">
    <source>
        <dbReference type="Proteomes" id="UP000694863"/>
    </source>
</evidence>
<name>A0AC55DS13_ECHTE</name>
<dbReference type="RefSeq" id="XP_045154536.1">
    <property type="nucleotide sequence ID" value="XM_045298601.1"/>
</dbReference>
<evidence type="ECO:0000313" key="2">
    <source>
        <dbReference type="RefSeq" id="XP_045154536.1"/>
    </source>
</evidence>
<gene>
    <name evidence="2" type="primary">AKAP14</name>
</gene>